<dbReference type="InterPro" id="IPR001672">
    <property type="entry name" value="G6P_Isomerase"/>
</dbReference>
<dbReference type="GO" id="GO:0097367">
    <property type="term" value="F:carbohydrate derivative binding"/>
    <property type="evidence" value="ECO:0007669"/>
    <property type="project" value="InterPro"/>
</dbReference>
<dbReference type="PANTHER" id="PTHR11469">
    <property type="entry name" value="GLUCOSE-6-PHOSPHATE ISOMERASE"/>
    <property type="match status" value="1"/>
</dbReference>
<proteinExistence type="predicted"/>
<dbReference type="GO" id="GO:0005829">
    <property type="term" value="C:cytosol"/>
    <property type="evidence" value="ECO:0007669"/>
    <property type="project" value="TreeGrafter"/>
</dbReference>
<evidence type="ECO:0000256" key="3">
    <source>
        <dbReference type="ARBA" id="ARBA00023235"/>
    </source>
</evidence>
<accession>A0A518K0X5</accession>
<dbReference type="PANTHER" id="PTHR11469:SF1">
    <property type="entry name" value="GLUCOSE-6-PHOSPHATE ISOMERASE"/>
    <property type="match status" value="1"/>
</dbReference>
<dbReference type="EMBL" id="CP036348">
    <property type="protein sequence ID" value="QDV71443.1"/>
    <property type="molecule type" value="Genomic_DNA"/>
</dbReference>
<sequence length="435" mass="47688">MGRIQFDYSGAVDANYGVTEAQIAELAPKLLELQQEFVAVAPPFASLPRELLDGYNELRDDSPLGQIFRVANRLHDEVDAVVVLAGGGAYRGVQALRDACCDPYHNELSRGGRGSKPRMYFTGNDLDNDASSALLHRLGRDLTAIDPVVRRWAMVVIDPAGETRERALALRQFLPAMEESLADDAAQWLPELLLPVTDQPSKLRDLAQAIGCKEIFPVSNELDERFNVLSAAGVLPAAMLGLDCVQLLEGAAAMDEHFRAAPPESNLVLQYVAIHHLLQTHRGIDRRVMNVWGSALETFGLWHDQLLAGSGSPVLPLTTVSPRDGHHLDPTNLQGKVVNHVIVQQHRADPWQVGQSDGDHDGLNALSDRKLPDLMTQAIADSDAALHTAGCPTTQLRMHEIDTHSLGQLFHMLMLTTTLECRLQNCDSKDKPSTK</sequence>
<evidence type="ECO:0000313" key="5">
    <source>
        <dbReference type="Proteomes" id="UP000315082"/>
    </source>
</evidence>
<dbReference type="GO" id="GO:0051156">
    <property type="term" value="P:glucose 6-phosphate metabolic process"/>
    <property type="evidence" value="ECO:0007669"/>
    <property type="project" value="TreeGrafter"/>
</dbReference>
<keyword evidence="3 4" id="KW-0413">Isomerase</keyword>
<evidence type="ECO:0000256" key="1">
    <source>
        <dbReference type="ARBA" id="ARBA00022432"/>
    </source>
</evidence>
<dbReference type="GO" id="GO:0006094">
    <property type="term" value="P:gluconeogenesis"/>
    <property type="evidence" value="ECO:0007669"/>
    <property type="project" value="UniProtKB-KW"/>
</dbReference>
<dbReference type="GO" id="GO:0048029">
    <property type="term" value="F:monosaccharide binding"/>
    <property type="evidence" value="ECO:0007669"/>
    <property type="project" value="TreeGrafter"/>
</dbReference>
<dbReference type="PROSITE" id="PS51463">
    <property type="entry name" value="P_GLUCOSE_ISOMERASE_3"/>
    <property type="match status" value="1"/>
</dbReference>
<dbReference type="Gene3D" id="3.40.50.10490">
    <property type="entry name" value="Glucose-6-phosphate isomerase like protein, domain 1"/>
    <property type="match status" value="2"/>
</dbReference>
<name>A0A518K0X5_9BACT</name>
<dbReference type="Proteomes" id="UP000315082">
    <property type="component" value="Chromosome"/>
</dbReference>
<keyword evidence="5" id="KW-1185">Reference proteome</keyword>
<dbReference type="SUPFAM" id="SSF53697">
    <property type="entry name" value="SIS domain"/>
    <property type="match status" value="1"/>
</dbReference>
<dbReference type="GO" id="GO:0004347">
    <property type="term" value="F:glucose-6-phosphate isomerase activity"/>
    <property type="evidence" value="ECO:0007669"/>
    <property type="project" value="UniProtKB-EC"/>
</dbReference>
<dbReference type="RefSeq" id="WP_145101973.1">
    <property type="nucleotide sequence ID" value="NZ_CP036348.1"/>
</dbReference>
<dbReference type="GO" id="GO:0006096">
    <property type="term" value="P:glycolytic process"/>
    <property type="evidence" value="ECO:0007669"/>
    <property type="project" value="UniProtKB-KW"/>
</dbReference>
<dbReference type="OrthoDB" id="140919at2"/>
<dbReference type="Pfam" id="PF00342">
    <property type="entry name" value="PGI"/>
    <property type="match status" value="1"/>
</dbReference>
<protein>
    <submittedName>
        <fullName evidence="4">Glucose-6-phosphate isomerase</fullName>
        <ecNumber evidence="4">5.3.1.9</ecNumber>
    </submittedName>
</protein>
<evidence type="ECO:0000313" key="4">
    <source>
        <dbReference type="EMBL" id="QDV71443.1"/>
    </source>
</evidence>
<keyword evidence="1" id="KW-0312">Gluconeogenesis</keyword>
<evidence type="ECO:0000256" key="2">
    <source>
        <dbReference type="ARBA" id="ARBA00023152"/>
    </source>
</evidence>
<dbReference type="InterPro" id="IPR046348">
    <property type="entry name" value="SIS_dom_sf"/>
</dbReference>
<gene>
    <name evidence="4" type="primary">pgi_2</name>
    <name evidence="4" type="ORF">Poly24_51790</name>
</gene>
<dbReference type="KEGG" id="rcf:Poly24_51790"/>
<organism evidence="4 5">
    <name type="scientific">Rosistilla carotiformis</name>
    <dbReference type="NCBI Taxonomy" id="2528017"/>
    <lineage>
        <taxon>Bacteria</taxon>
        <taxon>Pseudomonadati</taxon>
        <taxon>Planctomycetota</taxon>
        <taxon>Planctomycetia</taxon>
        <taxon>Pirellulales</taxon>
        <taxon>Pirellulaceae</taxon>
        <taxon>Rosistilla</taxon>
    </lineage>
</organism>
<keyword evidence="2" id="KW-0324">Glycolysis</keyword>
<dbReference type="EC" id="5.3.1.9" evidence="4"/>
<reference evidence="4 5" key="1">
    <citation type="submission" date="2019-02" db="EMBL/GenBank/DDBJ databases">
        <title>Deep-cultivation of Planctomycetes and their phenomic and genomic characterization uncovers novel biology.</title>
        <authorList>
            <person name="Wiegand S."/>
            <person name="Jogler M."/>
            <person name="Boedeker C."/>
            <person name="Pinto D."/>
            <person name="Vollmers J."/>
            <person name="Rivas-Marin E."/>
            <person name="Kohn T."/>
            <person name="Peeters S.H."/>
            <person name="Heuer A."/>
            <person name="Rast P."/>
            <person name="Oberbeckmann S."/>
            <person name="Bunk B."/>
            <person name="Jeske O."/>
            <person name="Meyerdierks A."/>
            <person name="Storesund J.E."/>
            <person name="Kallscheuer N."/>
            <person name="Luecker S."/>
            <person name="Lage O.M."/>
            <person name="Pohl T."/>
            <person name="Merkel B.J."/>
            <person name="Hornburger P."/>
            <person name="Mueller R.-W."/>
            <person name="Bruemmer F."/>
            <person name="Labrenz M."/>
            <person name="Spormann A.M."/>
            <person name="Op den Camp H."/>
            <person name="Overmann J."/>
            <person name="Amann R."/>
            <person name="Jetten M.S.M."/>
            <person name="Mascher T."/>
            <person name="Medema M.H."/>
            <person name="Devos D.P."/>
            <person name="Kaster A.-K."/>
            <person name="Ovreas L."/>
            <person name="Rohde M."/>
            <person name="Galperin M.Y."/>
            <person name="Jogler C."/>
        </authorList>
    </citation>
    <scope>NUCLEOTIDE SEQUENCE [LARGE SCALE GENOMIC DNA]</scope>
    <source>
        <strain evidence="4 5">Poly24</strain>
    </source>
</reference>
<dbReference type="AlphaFoldDB" id="A0A518K0X5"/>